<evidence type="ECO:0008006" key="3">
    <source>
        <dbReference type="Google" id="ProtNLM"/>
    </source>
</evidence>
<dbReference type="Proteomes" id="UP000268014">
    <property type="component" value="Unassembled WGS sequence"/>
</dbReference>
<gene>
    <name evidence="1" type="ORF">HPLM_LOCUS1097</name>
</gene>
<name>A0A3P7VR52_HAEPC</name>
<sequence>MFSVDQKPFVSTSITAIGQISFRFLRGAWCSTFQWNGKRCSNWHERRCDIRPK</sequence>
<organism evidence="1 2">
    <name type="scientific">Haemonchus placei</name>
    <name type="common">Barber's pole worm</name>
    <dbReference type="NCBI Taxonomy" id="6290"/>
    <lineage>
        <taxon>Eukaryota</taxon>
        <taxon>Metazoa</taxon>
        <taxon>Ecdysozoa</taxon>
        <taxon>Nematoda</taxon>
        <taxon>Chromadorea</taxon>
        <taxon>Rhabditida</taxon>
        <taxon>Rhabditina</taxon>
        <taxon>Rhabditomorpha</taxon>
        <taxon>Strongyloidea</taxon>
        <taxon>Trichostrongylidae</taxon>
        <taxon>Haemonchus</taxon>
    </lineage>
</organism>
<dbReference type="EMBL" id="UZAF01001267">
    <property type="protein sequence ID" value="VDO07872.1"/>
    <property type="molecule type" value="Genomic_DNA"/>
</dbReference>
<reference evidence="1 2" key="1">
    <citation type="submission" date="2018-11" db="EMBL/GenBank/DDBJ databases">
        <authorList>
            <consortium name="Pathogen Informatics"/>
        </authorList>
    </citation>
    <scope>NUCLEOTIDE SEQUENCE [LARGE SCALE GENOMIC DNA]</scope>
    <source>
        <strain evidence="1 2">MHpl1</strain>
    </source>
</reference>
<proteinExistence type="predicted"/>
<keyword evidence="2" id="KW-1185">Reference proteome</keyword>
<evidence type="ECO:0000313" key="2">
    <source>
        <dbReference type="Proteomes" id="UP000268014"/>
    </source>
</evidence>
<protein>
    <recommendedName>
        <fullName evidence="3">SRCR domain-containing protein</fullName>
    </recommendedName>
</protein>
<evidence type="ECO:0000313" key="1">
    <source>
        <dbReference type="EMBL" id="VDO07872.1"/>
    </source>
</evidence>
<accession>A0A3P7VR52</accession>
<dbReference type="AlphaFoldDB" id="A0A3P7VR52"/>